<keyword evidence="3 4" id="KW-0408">Iron</keyword>
<dbReference type="GO" id="GO:0046872">
    <property type="term" value="F:metal ion binding"/>
    <property type="evidence" value="ECO:0007669"/>
    <property type="project" value="UniProtKB-KW"/>
</dbReference>
<proteinExistence type="predicted"/>
<gene>
    <name evidence="7" type="ORF">GP2143_12706</name>
</gene>
<dbReference type="Gene3D" id="1.10.760.10">
    <property type="entry name" value="Cytochrome c-like domain"/>
    <property type="match status" value="1"/>
</dbReference>
<evidence type="ECO:0000256" key="3">
    <source>
        <dbReference type="ARBA" id="ARBA00023004"/>
    </source>
</evidence>
<evidence type="ECO:0000256" key="4">
    <source>
        <dbReference type="PROSITE-ProRule" id="PRU00433"/>
    </source>
</evidence>
<feature type="signal peptide" evidence="5">
    <location>
        <begin position="1"/>
        <end position="19"/>
    </location>
</feature>
<keyword evidence="1 4" id="KW-0349">Heme</keyword>
<evidence type="ECO:0000259" key="6">
    <source>
        <dbReference type="PROSITE" id="PS51007"/>
    </source>
</evidence>
<dbReference type="eggNOG" id="COG2010">
    <property type="taxonomic scope" value="Bacteria"/>
</dbReference>
<comment type="caution">
    <text evidence="7">The sequence shown here is derived from an EMBL/GenBank/DDBJ whole genome shotgun (WGS) entry which is preliminary data.</text>
</comment>
<dbReference type="GO" id="GO:0020037">
    <property type="term" value="F:heme binding"/>
    <property type="evidence" value="ECO:0007669"/>
    <property type="project" value="InterPro"/>
</dbReference>
<dbReference type="NCBIfam" id="TIGR04485">
    <property type="entry name" value="thiosulf_SoxX"/>
    <property type="match status" value="1"/>
</dbReference>
<name>A0Y7L1_9GAMM</name>
<dbReference type="SUPFAM" id="SSF46626">
    <property type="entry name" value="Cytochrome c"/>
    <property type="match status" value="1"/>
</dbReference>
<evidence type="ECO:0000313" key="7">
    <source>
        <dbReference type="EMBL" id="EAW32115.1"/>
    </source>
</evidence>
<reference evidence="7 8" key="1">
    <citation type="journal article" date="2010" name="J. Bacteriol.">
        <title>Genome sequence of the oligotrophic marine Gammaproteobacterium HTCC2143, isolated from the Oregon Coast.</title>
        <authorList>
            <person name="Oh H.M."/>
            <person name="Kang I."/>
            <person name="Ferriera S."/>
            <person name="Giovannoni S.J."/>
            <person name="Cho J.C."/>
        </authorList>
    </citation>
    <scope>NUCLEOTIDE SEQUENCE [LARGE SCALE GENOMIC DNA]</scope>
    <source>
        <strain evidence="7 8">HTCC2143</strain>
    </source>
</reference>
<keyword evidence="2 4" id="KW-0479">Metal-binding</keyword>
<evidence type="ECO:0000256" key="2">
    <source>
        <dbReference type="ARBA" id="ARBA00022723"/>
    </source>
</evidence>
<keyword evidence="8" id="KW-1185">Reference proteome</keyword>
<feature type="domain" description="Cytochrome c" evidence="6">
    <location>
        <begin position="31"/>
        <end position="135"/>
    </location>
</feature>
<dbReference type="STRING" id="247633.GP2143_12706"/>
<dbReference type="InterPro" id="IPR036909">
    <property type="entry name" value="Cyt_c-like_dom_sf"/>
</dbReference>
<dbReference type="EMBL" id="AAVT01000001">
    <property type="protein sequence ID" value="EAW32115.1"/>
    <property type="molecule type" value="Genomic_DNA"/>
</dbReference>
<dbReference type="InterPro" id="IPR009056">
    <property type="entry name" value="Cyt_c-like_dom"/>
</dbReference>
<keyword evidence="5" id="KW-0732">Signal</keyword>
<protein>
    <submittedName>
        <fullName evidence="7">Probable cytochrome C</fullName>
    </submittedName>
</protein>
<feature type="chain" id="PRO_5002630584" evidence="5">
    <location>
        <begin position="20"/>
        <end position="138"/>
    </location>
</feature>
<dbReference type="Proteomes" id="UP000004931">
    <property type="component" value="Unassembled WGS sequence"/>
</dbReference>
<evidence type="ECO:0000256" key="1">
    <source>
        <dbReference type="ARBA" id="ARBA00022617"/>
    </source>
</evidence>
<dbReference type="Pfam" id="PF00034">
    <property type="entry name" value="Cytochrom_C"/>
    <property type="match status" value="1"/>
</dbReference>
<sequence length="138" mass="15439">MRIFVLALIVATFVNTVAADDRDAPLTTTPGRYVEGQKAFHDRDKGHCLLCHRLSASDEHFQGNIGPSLDGVATRLDPQQIRYRIVDNSRLNHQTLMPAYFQTEGLMQVAADYEGKTILSAQDVEDIIVYLLADRQGH</sequence>
<evidence type="ECO:0000256" key="5">
    <source>
        <dbReference type="SAM" id="SignalP"/>
    </source>
</evidence>
<dbReference type="PROSITE" id="PS51007">
    <property type="entry name" value="CYTC"/>
    <property type="match status" value="1"/>
</dbReference>
<dbReference type="InterPro" id="IPR030999">
    <property type="entry name" value="Thiosulf_SoxX"/>
</dbReference>
<dbReference type="AlphaFoldDB" id="A0Y7L1"/>
<dbReference type="GO" id="GO:0009055">
    <property type="term" value="F:electron transfer activity"/>
    <property type="evidence" value="ECO:0007669"/>
    <property type="project" value="InterPro"/>
</dbReference>
<organism evidence="7 8">
    <name type="scientific">marine gamma proteobacterium HTCC2143</name>
    <dbReference type="NCBI Taxonomy" id="247633"/>
    <lineage>
        <taxon>Bacteria</taxon>
        <taxon>Pseudomonadati</taxon>
        <taxon>Pseudomonadota</taxon>
        <taxon>Gammaproteobacteria</taxon>
        <taxon>Cellvibrionales</taxon>
        <taxon>Spongiibacteraceae</taxon>
        <taxon>BD1-7 clade</taxon>
    </lineage>
</organism>
<accession>A0Y7L1</accession>
<evidence type="ECO:0000313" key="8">
    <source>
        <dbReference type="Proteomes" id="UP000004931"/>
    </source>
</evidence>